<protein>
    <submittedName>
        <fullName evidence="2">Uncharacterized protein</fullName>
    </submittedName>
</protein>
<dbReference type="Proteomes" id="UP000306324">
    <property type="component" value="Unassembled WGS sequence"/>
</dbReference>
<dbReference type="RefSeq" id="WP_138677176.1">
    <property type="nucleotide sequence ID" value="NZ_SWAD01000001.1"/>
</dbReference>
<accession>A0A5S4ETW4</accession>
<keyword evidence="1" id="KW-1133">Transmembrane helix</keyword>
<dbReference type="AlphaFoldDB" id="A0A5S4ETW4"/>
<gene>
    <name evidence="2" type="ORF">ACCUM_0523</name>
</gene>
<reference evidence="2 3" key="1">
    <citation type="submission" date="2019-04" db="EMBL/GenBank/DDBJ databases">
        <title>A novel phosphate-accumulating bacterium identified in bioreactor for phosphate removal from wastewater.</title>
        <authorList>
            <person name="Kotlyarov R.Y."/>
            <person name="Beletsky A.V."/>
            <person name="Kallistova A.Y."/>
            <person name="Dorofeev A.G."/>
            <person name="Nikolaev Y.Y."/>
            <person name="Pimenov N.V."/>
            <person name="Ravin N.V."/>
            <person name="Mardanov A.V."/>
        </authorList>
    </citation>
    <scope>NUCLEOTIDE SEQUENCE [LARGE SCALE GENOMIC DNA]</scope>
    <source>
        <strain evidence="2 3">Bin19</strain>
    </source>
</reference>
<feature type="transmembrane region" description="Helical" evidence="1">
    <location>
        <begin position="132"/>
        <end position="152"/>
    </location>
</feature>
<dbReference type="OrthoDB" id="8772291at2"/>
<organism evidence="2 3">
    <name type="scientific">Candidatus Accumulibacter phosphatis</name>
    <dbReference type="NCBI Taxonomy" id="327160"/>
    <lineage>
        <taxon>Bacteria</taxon>
        <taxon>Pseudomonadati</taxon>
        <taxon>Pseudomonadota</taxon>
        <taxon>Betaproteobacteria</taxon>
        <taxon>Candidatus Accumulibacter</taxon>
    </lineage>
</organism>
<evidence type="ECO:0000313" key="2">
    <source>
        <dbReference type="EMBL" id="TMQ78926.1"/>
    </source>
</evidence>
<proteinExistence type="predicted"/>
<evidence type="ECO:0000256" key="1">
    <source>
        <dbReference type="SAM" id="Phobius"/>
    </source>
</evidence>
<keyword evidence="1" id="KW-0472">Membrane</keyword>
<name>A0A5S4ETW4_9PROT</name>
<keyword evidence="1" id="KW-0812">Transmembrane</keyword>
<keyword evidence="3" id="KW-1185">Reference proteome</keyword>
<evidence type="ECO:0000313" key="3">
    <source>
        <dbReference type="Proteomes" id="UP000306324"/>
    </source>
</evidence>
<sequence length="287" mass="32424">MNPADQLWLENRVHAAIDDDFYLDRDEEKRIKEEAAARGIAVAEAELVIRVELEKAGAVCERMLLEELDRLLHQFTDNDKRLDGKEERDALDKVLAVATGKKKGLDPRVAAEYVTSFCRVHGVRRDSETKRWATPFIAFAIVAVLAVAGFWFTRGTKTERVTVVETKIVDSSTVTLSDKDKAEIDDQLRRATQFVEKAQYTDPPESSAKACLDAIRQIDPRGQYRGEEVKGIANRIVDHYLALADKSHTAKDTVGVKRWIERAKLMGAGTELIREKEKAFGLVRNER</sequence>
<dbReference type="EMBL" id="SWAD01000001">
    <property type="protein sequence ID" value="TMQ78926.1"/>
    <property type="molecule type" value="Genomic_DNA"/>
</dbReference>
<comment type="caution">
    <text evidence="2">The sequence shown here is derived from an EMBL/GenBank/DDBJ whole genome shotgun (WGS) entry which is preliminary data.</text>
</comment>